<dbReference type="EMBL" id="JAVFKM010000034">
    <property type="protein sequence ID" value="MEF3118895.1"/>
    <property type="molecule type" value="Genomic_DNA"/>
</dbReference>
<protein>
    <submittedName>
        <fullName evidence="1">Uncharacterized protein</fullName>
    </submittedName>
</protein>
<sequence>MAADPATWTLPIEAYLPTDDDEQQVKKARTLLVGDCMKDLGFDWQPAPDLPKLGPKTLTDWRYGIHDAVLAKKRGYKPDAAEQAAYDRVMSQGAVEDTTEEGAEEKALNGGVAEVYGKAVPKGGCLSQANQKISDGALERTAKAQEIANDAFTRSKRESKVIKAFAAWSSCMKEHGYSYKEPLDASDDSRFSSPEVTKLEIATATADIACRDRTHVAKIWFDAESELQKQAIDKNIEGLVEARKSLDDTIKKAARVLGGAK</sequence>
<dbReference type="RefSeq" id="WP_331789807.1">
    <property type="nucleotide sequence ID" value="NZ_JAVFKM010000034.1"/>
</dbReference>
<gene>
    <name evidence="1" type="ORF">RB636_37680</name>
</gene>
<name>A0ABU7X7F1_9ACTN</name>
<evidence type="ECO:0000313" key="1">
    <source>
        <dbReference type="EMBL" id="MEF3118895.1"/>
    </source>
</evidence>
<accession>A0ABU7X7F1</accession>
<comment type="caution">
    <text evidence="1">The sequence shown here is derived from an EMBL/GenBank/DDBJ whole genome shotgun (WGS) entry which is preliminary data.</text>
</comment>
<evidence type="ECO:0000313" key="2">
    <source>
        <dbReference type="Proteomes" id="UP001348265"/>
    </source>
</evidence>
<organism evidence="1 2">
    <name type="scientific">Streptomyces chrestomyceticus</name>
    <dbReference type="NCBI Taxonomy" id="68185"/>
    <lineage>
        <taxon>Bacteria</taxon>
        <taxon>Bacillati</taxon>
        <taxon>Actinomycetota</taxon>
        <taxon>Actinomycetes</taxon>
        <taxon>Kitasatosporales</taxon>
        <taxon>Streptomycetaceae</taxon>
        <taxon>Streptomyces</taxon>
    </lineage>
</organism>
<reference evidence="1 2" key="1">
    <citation type="submission" date="2023-08" db="EMBL/GenBank/DDBJ databases">
        <authorList>
            <person name="Sharma P."/>
            <person name="Verma V."/>
            <person name="Mohan M.K."/>
            <person name="Dubey A.K."/>
        </authorList>
    </citation>
    <scope>NUCLEOTIDE SEQUENCE [LARGE SCALE GENOMIC DNA]</scope>
    <source>
        <strain evidence="1 2">ADP4</strain>
    </source>
</reference>
<keyword evidence="2" id="KW-1185">Reference proteome</keyword>
<dbReference type="Proteomes" id="UP001348265">
    <property type="component" value="Unassembled WGS sequence"/>
</dbReference>
<proteinExistence type="predicted"/>